<dbReference type="OrthoDB" id="1884855at2759"/>
<dbReference type="RefSeq" id="XP_017990852.1">
    <property type="nucleotide sequence ID" value="XM_018135951.1"/>
</dbReference>
<evidence type="ECO:0000256" key="1">
    <source>
        <dbReference type="ARBA" id="ARBA00004629"/>
    </source>
</evidence>
<evidence type="ECO:0000256" key="9">
    <source>
        <dbReference type="ARBA" id="ARBA00023328"/>
    </source>
</evidence>
<comment type="similarity">
    <text evidence="2">Belongs to the mis12 family.</text>
</comment>
<keyword evidence="7" id="KW-0175">Coiled coil</keyword>
<dbReference type="InterPro" id="IPR008685">
    <property type="entry name" value="Centromere_Mis12"/>
</dbReference>
<gene>
    <name evidence="11" type="ORF">Malapachy_1447</name>
</gene>
<dbReference type="PANTHER" id="PTHR14527">
    <property type="entry name" value="PROTEIN MIS12 HOMOLOG"/>
    <property type="match status" value="1"/>
</dbReference>
<evidence type="ECO:0000256" key="10">
    <source>
        <dbReference type="SAM" id="MobiDB-lite"/>
    </source>
</evidence>
<evidence type="ECO:0000256" key="8">
    <source>
        <dbReference type="ARBA" id="ARBA00023306"/>
    </source>
</evidence>
<dbReference type="AlphaFoldDB" id="A0A0M8MT28"/>
<evidence type="ECO:0000313" key="11">
    <source>
        <dbReference type="EMBL" id="KOS13220.1"/>
    </source>
</evidence>
<protein>
    <submittedName>
        <fullName evidence="11">Mis12 domain-containing protein</fullName>
    </submittedName>
</protein>
<dbReference type="VEuPathDB" id="FungiDB:Malapachy_1447"/>
<accession>A0A0M8MT28</accession>
<comment type="subcellular location">
    <subcellularLocation>
        <location evidence="1">Chromosome</location>
        <location evidence="1">Centromere</location>
        <location evidence="1">Kinetochore</location>
    </subcellularLocation>
</comment>
<dbReference type="GO" id="GO:0005634">
    <property type="term" value="C:nucleus"/>
    <property type="evidence" value="ECO:0007669"/>
    <property type="project" value="InterPro"/>
</dbReference>
<organism evidence="11 12">
    <name type="scientific">Malassezia pachydermatis</name>
    <dbReference type="NCBI Taxonomy" id="77020"/>
    <lineage>
        <taxon>Eukaryota</taxon>
        <taxon>Fungi</taxon>
        <taxon>Dikarya</taxon>
        <taxon>Basidiomycota</taxon>
        <taxon>Ustilaginomycotina</taxon>
        <taxon>Malasseziomycetes</taxon>
        <taxon>Malasseziales</taxon>
        <taxon>Malasseziaceae</taxon>
        <taxon>Malassezia</taxon>
    </lineage>
</organism>
<keyword evidence="6" id="KW-0995">Kinetochore</keyword>
<proteinExistence type="inferred from homology"/>
<dbReference type="GO" id="GO:0000070">
    <property type="term" value="P:mitotic sister chromatid segregation"/>
    <property type="evidence" value="ECO:0007669"/>
    <property type="project" value="TreeGrafter"/>
</dbReference>
<dbReference type="EMBL" id="LGAV01000007">
    <property type="protein sequence ID" value="KOS13220.1"/>
    <property type="molecule type" value="Genomic_DNA"/>
</dbReference>
<comment type="caution">
    <text evidence="11">The sequence shown here is derived from an EMBL/GenBank/DDBJ whole genome shotgun (WGS) entry which is preliminary data.</text>
</comment>
<keyword evidence="4" id="KW-0132">Cell division</keyword>
<evidence type="ECO:0000256" key="6">
    <source>
        <dbReference type="ARBA" id="ARBA00022838"/>
    </source>
</evidence>
<dbReference type="GO" id="GO:0000444">
    <property type="term" value="C:MIS12/MIND type complex"/>
    <property type="evidence" value="ECO:0007669"/>
    <property type="project" value="TreeGrafter"/>
</dbReference>
<dbReference type="GO" id="GO:0051382">
    <property type="term" value="P:kinetochore assembly"/>
    <property type="evidence" value="ECO:0007669"/>
    <property type="project" value="TreeGrafter"/>
</dbReference>
<evidence type="ECO:0000256" key="4">
    <source>
        <dbReference type="ARBA" id="ARBA00022618"/>
    </source>
</evidence>
<keyword evidence="5" id="KW-0498">Mitosis</keyword>
<dbReference type="PANTHER" id="PTHR14527:SF2">
    <property type="entry name" value="PROTEIN MIS12 HOMOLOG"/>
    <property type="match status" value="1"/>
</dbReference>
<sequence length="281" mass="31524">MSETEAASLVEADATRKHLILTELFGVHPRAIVDALVVSANEHLYILGSQLEDHVRSLLHDREEADKEAEEGVHSILTLLEHAIDHTMDTFELYCLRSIFVVTPEQSRLMTMSHHRGLDLRPLEVRHAENPMQESEAPVETIPDAEDRLWRQIACARATQHRLAQAEAAAQVRLQRVQAVAQAYQFILDGVQPFVQAAQHESPDVAVVQAAEEVSSNVYSVMEALDTLRSAEPLHVALTDPSAIPPDSSNAHDDEAKREWEKGRDAYLTWETQRILAAMKR</sequence>
<dbReference type="Pfam" id="PF05859">
    <property type="entry name" value="Mis12"/>
    <property type="match status" value="1"/>
</dbReference>
<reference evidence="11 12" key="1">
    <citation type="submission" date="2015-07" db="EMBL/GenBank/DDBJ databases">
        <title>Draft Genome Sequence of Malassezia furfur CBS1878 and Malassezia pachydermatis CBS1879.</title>
        <authorList>
            <person name="Triana S."/>
            <person name="Ohm R."/>
            <person name="Gonzalez A."/>
            <person name="DeCock H."/>
            <person name="Restrepo S."/>
            <person name="Celis A."/>
        </authorList>
    </citation>
    <scope>NUCLEOTIDE SEQUENCE [LARGE SCALE GENOMIC DNA]</scope>
    <source>
        <strain evidence="11 12">CBS 1879</strain>
    </source>
</reference>
<dbReference type="Proteomes" id="UP000037751">
    <property type="component" value="Unassembled WGS sequence"/>
</dbReference>
<feature type="region of interest" description="Disordered" evidence="10">
    <location>
        <begin position="239"/>
        <end position="258"/>
    </location>
</feature>
<keyword evidence="3" id="KW-0158">Chromosome</keyword>
<name>A0A0M8MT28_9BASI</name>
<evidence type="ECO:0000256" key="7">
    <source>
        <dbReference type="ARBA" id="ARBA00023054"/>
    </source>
</evidence>
<evidence type="ECO:0000256" key="5">
    <source>
        <dbReference type="ARBA" id="ARBA00022776"/>
    </source>
</evidence>
<evidence type="ECO:0000256" key="3">
    <source>
        <dbReference type="ARBA" id="ARBA00022454"/>
    </source>
</evidence>
<keyword evidence="12" id="KW-1185">Reference proteome</keyword>
<dbReference type="GO" id="GO:0051301">
    <property type="term" value="P:cell division"/>
    <property type="evidence" value="ECO:0007669"/>
    <property type="project" value="UniProtKB-KW"/>
</dbReference>
<dbReference type="GeneID" id="28727826"/>
<keyword evidence="9" id="KW-0137">Centromere</keyword>
<evidence type="ECO:0000256" key="2">
    <source>
        <dbReference type="ARBA" id="ARBA00008643"/>
    </source>
</evidence>
<keyword evidence="8" id="KW-0131">Cell cycle</keyword>
<evidence type="ECO:0000313" key="12">
    <source>
        <dbReference type="Proteomes" id="UP000037751"/>
    </source>
</evidence>